<dbReference type="InParanoid" id="A0A804HNH6"/>
<name>A0A804HNH6_MUSAM</name>
<protein>
    <submittedName>
        <fullName evidence="1">Uncharacterized protein</fullName>
    </submittedName>
</protein>
<reference evidence="1" key="1">
    <citation type="submission" date="2021-05" db="UniProtKB">
        <authorList>
            <consortium name="EnsemblPlants"/>
        </authorList>
    </citation>
    <scope>IDENTIFICATION</scope>
    <source>
        <strain evidence="1">subsp. malaccensis</strain>
    </source>
</reference>
<dbReference type="Gramene" id="Ma00_t05200.1">
    <property type="protein sequence ID" value="Ma00_p05200.1"/>
    <property type="gene ID" value="Ma00_g05200"/>
</dbReference>
<proteinExistence type="predicted"/>
<dbReference type="AlphaFoldDB" id="A0A804HNH6"/>
<evidence type="ECO:0000313" key="2">
    <source>
        <dbReference type="Proteomes" id="UP000012960"/>
    </source>
</evidence>
<evidence type="ECO:0000313" key="1">
    <source>
        <dbReference type="EnsemblPlants" id="Ma00_p05200.1"/>
    </source>
</evidence>
<dbReference type="Proteomes" id="UP000012960">
    <property type="component" value="Unplaced"/>
</dbReference>
<keyword evidence="2" id="KW-1185">Reference proteome</keyword>
<organism evidence="1 2">
    <name type="scientific">Musa acuminata subsp. malaccensis</name>
    <name type="common">Wild banana</name>
    <name type="synonym">Musa malaccensis</name>
    <dbReference type="NCBI Taxonomy" id="214687"/>
    <lineage>
        <taxon>Eukaryota</taxon>
        <taxon>Viridiplantae</taxon>
        <taxon>Streptophyta</taxon>
        <taxon>Embryophyta</taxon>
        <taxon>Tracheophyta</taxon>
        <taxon>Spermatophyta</taxon>
        <taxon>Magnoliopsida</taxon>
        <taxon>Liliopsida</taxon>
        <taxon>Zingiberales</taxon>
        <taxon>Musaceae</taxon>
        <taxon>Musa</taxon>
    </lineage>
</organism>
<accession>A0A804HNH6</accession>
<sequence length="57" mass="6156">MPSSTLSSYARALRGSTLVTPPMQTAAATRTTVMELPRGSQTLACIDRFILGGQRRM</sequence>
<dbReference type="EnsemblPlants" id="Ma00_t05200.1">
    <property type="protein sequence ID" value="Ma00_p05200.1"/>
    <property type="gene ID" value="Ma00_g05200"/>
</dbReference>